<accession>A0A9N7VGN3</accession>
<gene>
    <name evidence="2" type="ORF">PLEPLA_LOCUS38280</name>
</gene>
<protein>
    <submittedName>
        <fullName evidence="2">Uncharacterized protein</fullName>
    </submittedName>
</protein>
<feature type="region of interest" description="Disordered" evidence="1">
    <location>
        <begin position="1"/>
        <end position="57"/>
    </location>
</feature>
<name>A0A9N7VGN3_PLEPL</name>
<feature type="region of interest" description="Disordered" evidence="1">
    <location>
        <begin position="93"/>
        <end position="118"/>
    </location>
</feature>
<keyword evidence="3" id="KW-1185">Reference proteome</keyword>
<dbReference type="Proteomes" id="UP001153269">
    <property type="component" value="Unassembled WGS sequence"/>
</dbReference>
<proteinExistence type="predicted"/>
<evidence type="ECO:0000313" key="3">
    <source>
        <dbReference type="Proteomes" id="UP001153269"/>
    </source>
</evidence>
<sequence>MATIRRGGRTPCRPDVPAAEARGGENRLGVCLPNSGRRERRVSGLRSGSRSSRASLNFEPAGEQISVQQLQAPAAGRHSPRLNYCRSHASPGLSHLCGDQMNDSTRPPTFSGGYVTHS</sequence>
<evidence type="ECO:0000256" key="1">
    <source>
        <dbReference type="SAM" id="MobiDB-lite"/>
    </source>
</evidence>
<organism evidence="2 3">
    <name type="scientific">Pleuronectes platessa</name>
    <name type="common">European plaice</name>
    <dbReference type="NCBI Taxonomy" id="8262"/>
    <lineage>
        <taxon>Eukaryota</taxon>
        <taxon>Metazoa</taxon>
        <taxon>Chordata</taxon>
        <taxon>Craniata</taxon>
        <taxon>Vertebrata</taxon>
        <taxon>Euteleostomi</taxon>
        <taxon>Actinopterygii</taxon>
        <taxon>Neopterygii</taxon>
        <taxon>Teleostei</taxon>
        <taxon>Neoteleostei</taxon>
        <taxon>Acanthomorphata</taxon>
        <taxon>Carangaria</taxon>
        <taxon>Pleuronectiformes</taxon>
        <taxon>Pleuronectoidei</taxon>
        <taxon>Pleuronectidae</taxon>
        <taxon>Pleuronectes</taxon>
    </lineage>
</organism>
<dbReference type="AlphaFoldDB" id="A0A9N7VGN3"/>
<feature type="compositionally biased region" description="Low complexity" evidence="1">
    <location>
        <begin position="44"/>
        <end position="55"/>
    </location>
</feature>
<comment type="caution">
    <text evidence="2">The sequence shown here is derived from an EMBL/GenBank/DDBJ whole genome shotgun (WGS) entry which is preliminary data.</text>
</comment>
<dbReference type="EMBL" id="CADEAL010004059">
    <property type="protein sequence ID" value="CAB1450588.1"/>
    <property type="molecule type" value="Genomic_DNA"/>
</dbReference>
<reference evidence="2" key="1">
    <citation type="submission" date="2020-03" db="EMBL/GenBank/DDBJ databases">
        <authorList>
            <person name="Weist P."/>
        </authorList>
    </citation>
    <scope>NUCLEOTIDE SEQUENCE</scope>
</reference>
<evidence type="ECO:0000313" key="2">
    <source>
        <dbReference type="EMBL" id="CAB1450588.1"/>
    </source>
</evidence>